<dbReference type="Proteomes" id="UP000823399">
    <property type="component" value="Unassembled WGS sequence"/>
</dbReference>
<evidence type="ECO:0000313" key="1">
    <source>
        <dbReference type="EMBL" id="KAG2084125.1"/>
    </source>
</evidence>
<organism evidence="1 2">
    <name type="scientific">Suillus discolor</name>
    <dbReference type="NCBI Taxonomy" id="1912936"/>
    <lineage>
        <taxon>Eukaryota</taxon>
        <taxon>Fungi</taxon>
        <taxon>Dikarya</taxon>
        <taxon>Basidiomycota</taxon>
        <taxon>Agaricomycotina</taxon>
        <taxon>Agaricomycetes</taxon>
        <taxon>Agaricomycetidae</taxon>
        <taxon>Boletales</taxon>
        <taxon>Suillineae</taxon>
        <taxon>Suillaceae</taxon>
        <taxon>Suillus</taxon>
    </lineage>
</organism>
<protein>
    <submittedName>
        <fullName evidence="1">Uncharacterized protein</fullName>
    </submittedName>
</protein>
<dbReference type="EMBL" id="JABBWM010000236">
    <property type="protein sequence ID" value="KAG2084125.1"/>
    <property type="molecule type" value="Genomic_DNA"/>
</dbReference>
<dbReference type="GeneID" id="64701673"/>
<sequence>MFLGRLQQTIMSLPYHGWILLLLKRVSPFALSAFEWNKDLHTLLFLLSVLPKLYSQSPYPYLPSNPTTQHILHRANHAEQLRSQIYQT</sequence>
<dbReference type="RefSeq" id="XP_041284473.1">
    <property type="nucleotide sequence ID" value="XM_041439414.1"/>
</dbReference>
<evidence type="ECO:0000313" key="2">
    <source>
        <dbReference type="Proteomes" id="UP000823399"/>
    </source>
</evidence>
<gene>
    <name evidence="1" type="ORF">F5147DRAFT_732244</name>
</gene>
<reference evidence="1" key="1">
    <citation type="journal article" date="2020" name="New Phytol.">
        <title>Comparative genomics reveals dynamic genome evolution in host specialist ectomycorrhizal fungi.</title>
        <authorList>
            <person name="Lofgren L.A."/>
            <person name="Nguyen N.H."/>
            <person name="Vilgalys R."/>
            <person name="Ruytinx J."/>
            <person name="Liao H.L."/>
            <person name="Branco S."/>
            <person name="Kuo A."/>
            <person name="LaButti K."/>
            <person name="Lipzen A."/>
            <person name="Andreopoulos W."/>
            <person name="Pangilinan J."/>
            <person name="Riley R."/>
            <person name="Hundley H."/>
            <person name="Na H."/>
            <person name="Barry K."/>
            <person name="Grigoriev I.V."/>
            <person name="Stajich J.E."/>
            <person name="Kennedy P.G."/>
        </authorList>
    </citation>
    <scope>NUCLEOTIDE SEQUENCE</scope>
    <source>
        <strain evidence="1">FC423</strain>
    </source>
</reference>
<comment type="caution">
    <text evidence="1">The sequence shown here is derived from an EMBL/GenBank/DDBJ whole genome shotgun (WGS) entry which is preliminary data.</text>
</comment>
<name>A0A9P7JLF6_9AGAM</name>
<accession>A0A9P7JLF6</accession>
<dbReference type="OrthoDB" id="10310344at2759"/>
<keyword evidence="2" id="KW-1185">Reference proteome</keyword>
<proteinExistence type="predicted"/>
<dbReference type="AlphaFoldDB" id="A0A9P7JLF6"/>